<keyword evidence="4" id="KW-0498">Mitosis</keyword>
<reference evidence="8" key="1">
    <citation type="submission" date="2025-08" db="UniProtKB">
        <authorList>
            <consortium name="RefSeq"/>
        </authorList>
    </citation>
    <scope>IDENTIFICATION</scope>
    <source>
        <tissue evidence="8">Whole Larva</tissue>
    </source>
</reference>
<dbReference type="Pfam" id="PF15280">
    <property type="entry name" value="BORA_N"/>
    <property type="match status" value="1"/>
</dbReference>
<dbReference type="PANTHER" id="PTHR14728">
    <property type="entry name" value="PROTEIN AURORA BOREALIS"/>
    <property type="match status" value="1"/>
</dbReference>
<name>A0ABM1M645_NICVS</name>
<dbReference type="RefSeq" id="XP_017770045.1">
    <property type="nucleotide sequence ID" value="XM_017914556.1"/>
</dbReference>
<keyword evidence="3" id="KW-0132">Cell division</keyword>
<evidence type="ECO:0000256" key="5">
    <source>
        <dbReference type="ARBA" id="ARBA00023306"/>
    </source>
</evidence>
<dbReference type="InterPro" id="IPR023252">
    <property type="entry name" value="Aurora_borealis_protein"/>
</dbReference>
<comment type="similarity">
    <text evidence="1">Belongs to the BORA family.</text>
</comment>
<evidence type="ECO:0000313" key="7">
    <source>
        <dbReference type="Proteomes" id="UP000695000"/>
    </source>
</evidence>
<evidence type="ECO:0000256" key="2">
    <source>
        <dbReference type="ARBA" id="ARBA00020055"/>
    </source>
</evidence>
<accession>A0ABM1M645</accession>
<dbReference type="GeneID" id="108557865"/>
<organism evidence="7 8">
    <name type="scientific">Nicrophorus vespilloides</name>
    <name type="common">Boreal carrion beetle</name>
    <dbReference type="NCBI Taxonomy" id="110193"/>
    <lineage>
        <taxon>Eukaryota</taxon>
        <taxon>Metazoa</taxon>
        <taxon>Ecdysozoa</taxon>
        <taxon>Arthropoda</taxon>
        <taxon>Hexapoda</taxon>
        <taxon>Insecta</taxon>
        <taxon>Pterygota</taxon>
        <taxon>Neoptera</taxon>
        <taxon>Endopterygota</taxon>
        <taxon>Coleoptera</taxon>
        <taxon>Polyphaga</taxon>
        <taxon>Staphyliniformia</taxon>
        <taxon>Silphidae</taxon>
        <taxon>Nicrophorinae</taxon>
        <taxon>Nicrophorus</taxon>
    </lineage>
</organism>
<dbReference type="PRINTS" id="PR02038">
    <property type="entry name" value="AURORABORA"/>
</dbReference>
<keyword evidence="7" id="KW-1185">Reference proteome</keyword>
<dbReference type="PANTHER" id="PTHR14728:SF2">
    <property type="entry name" value="PROTEIN AURORA BOREALIS"/>
    <property type="match status" value="1"/>
</dbReference>
<evidence type="ECO:0000256" key="4">
    <source>
        <dbReference type="ARBA" id="ARBA00022776"/>
    </source>
</evidence>
<evidence type="ECO:0000256" key="1">
    <source>
        <dbReference type="ARBA" id="ARBA00010963"/>
    </source>
</evidence>
<evidence type="ECO:0000313" key="8">
    <source>
        <dbReference type="RefSeq" id="XP_017770045.1"/>
    </source>
</evidence>
<keyword evidence="5" id="KW-0131">Cell cycle</keyword>
<feature type="region of interest" description="Disordered" evidence="6">
    <location>
        <begin position="329"/>
        <end position="363"/>
    </location>
</feature>
<protein>
    <recommendedName>
        <fullName evidence="2">Protein aurora borealis</fullName>
    </recommendedName>
</protein>
<proteinExistence type="inferred from homology"/>
<evidence type="ECO:0000256" key="3">
    <source>
        <dbReference type="ARBA" id="ARBA00022618"/>
    </source>
</evidence>
<dbReference type="Proteomes" id="UP000695000">
    <property type="component" value="Unplaced"/>
</dbReference>
<gene>
    <name evidence="8" type="primary">LOC108557865</name>
</gene>
<feature type="compositionally biased region" description="Polar residues" evidence="6">
    <location>
        <begin position="329"/>
        <end position="340"/>
    </location>
</feature>
<evidence type="ECO:0000256" key="6">
    <source>
        <dbReference type="SAM" id="MobiDB-lite"/>
    </source>
</evidence>
<sequence length="418" mass="46756">MEGRKFNNATSKTLITNMQEKLKASSESPFRMRYSFQTPPSKLASKVRNPFEPMMQERLHTHFMSPSVFARRTPKNEEKFKWTIDELSHMKPADIDEDVINTPEHDVALDTIAQSQIDKFFSMREIVPSPYTHMMKYSPLIKEKKNIDSISPPERCESSAQTVLTLPPELPRDLEEALQPFCTYTQDQQGTDTAMNTSLYRNLFDAPDDDCGSVESSPNQSIVLDLPPSNFSPISGGVFGGRTLPNKSLNDELKGCDLSPISFKQENKSAVRLNFSDHHMSIDTSFTVPDTSVLPDRSLESEDIKPLEQFNDSTVDWDAEYKKLDASSCSEMDVSNSNTPKSRKLGGQAKNLSDSFNKGSNEKSETVVNEAKAIVTKVIQDVTDAGYQTGCTFSDESNVWSVSNIVASTPTKLKILNM</sequence>
<feature type="compositionally biased region" description="Polar residues" evidence="6">
    <location>
        <begin position="350"/>
        <end position="359"/>
    </location>
</feature>